<dbReference type="Pfam" id="PF25597">
    <property type="entry name" value="SH3_retrovirus"/>
    <property type="match status" value="1"/>
</dbReference>
<dbReference type="EMBL" id="AVOT02130157">
    <property type="protein sequence ID" value="MBW0588336.1"/>
    <property type="molecule type" value="Genomic_DNA"/>
</dbReference>
<proteinExistence type="predicted"/>
<evidence type="ECO:0000313" key="5">
    <source>
        <dbReference type="Proteomes" id="UP000765509"/>
    </source>
</evidence>
<evidence type="ECO:0000313" key="4">
    <source>
        <dbReference type="EMBL" id="MBW0588336.1"/>
    </source>
</evidence>
<evidence type="ECO:0000259" key="3">
    <source>
        <dbReference type="Pfam" id="PF25597"/>
    </source>
</evidence>
<evidence type="ECO:0000256" key="1">
    <source>
        <dbReference type="SAM" id="MobiDB-lite"/>
    </source>
</evidence>
<reference evidence="4" key="1">
    <citation type="submission" date="2021-03" db="EMBL/GenBank/DDBJ databases">
        <title>Draft genome sequence of rust myrtle Austropuccinia psidii MF-1, a brazilian biotype.</title>
        <authorList>
            <person name="Quecine M.C."/>
            <person name="Pachon D.M.R."/>
            <person name="Bonatelli M.L."/>
            <person name="Correr F.H."/>
            <person name="Franceschini L.M."/>
            <person name="Leite T.F."/>
            <person name="Margarido G.R.A."/>
            <person name="Almeida C.A."/>
            <person name="Ferrarezi J.A."/>
            <person name="Labate C.A."/>
        </authorList>
    </citation>
    <scope>NUCLEOTIDE SEQUENCE</scope>
    <source>
        <strain evidence="4">MF-1</strain>
    </source>
</reference>
<sequence length="448" mass="49821">MAAFLLNRTPVSTLDFVAPLSKWDSSVALHLDGLHPFGCTAIMNSPKPRRKSKIGPTGTLCMLVGIQEGHRNYRLFDPKTGYIHISHHCIFKDEEAFCIAHSLTLSPSVQEPLLLPSIPLFNFSSDGSAQFHAREPDISEEAIPEGTPAEPQATPTHTSTPPIPSVEDASSIGPPLVAHPESVSNLEDGGSLPKGWTYDTVPVEAPRNIDSNISDKHILGGGRSRKPPDRFAGAVVNKAPSSFREAMSSSESNDWLLAVQNEFASLERHKFLEEVELQKNLRLLDTTWVIREKTDALGNVMEKKACLCVRGLLQVENLDFHETFAPTGRLSTLCFILGYCAYQDFDLHQMDVTTAFLHGDLDEDLFIQLPEQYRSLRSGPVCLKLKKSLYGLKQSPRNWYLKIKEFFVRGGVCPSAADPCLFIKNSTNPCFVFLLKSIQRMNEITVDW</sequence>
<accession>A0A9Q3Q7B9</accession>
<feature type="domain" description="Retroviral polymerase SH3-like" evidence="3">
    <location>
        <begin position="39"/>
        <end position="98"/>
    </location>
</feature>
<dbReference type="Proteomes" id="UP000765509">
    <property type="component" value="Unassembled WGS sequence"/>
</dbReference>
<organism evidence="4 5">
    <name type="scientific">Austropuccinia psidii MF-1</name>
    <dbReference type="NCBI Taxonomy" id="1389203"/>
    <lineage>
        <taxon>Eukaryota</taxon>
        <taxon>Fungi</taxon>
        <taxon>Dikarya</taxon>
        <taxon>Basidiomycota</taxon>
        <taxon>Pucciniomycotina</taxon>
        <taxon>Pucciniomycetes</taxon>
        <taxon>Pucciniales</taxon>
        <taxon>Sphaerophragmiaceae</taxon>
        <taxon>Austropuccinia</taxon>
    </lineage>
</organism>
<evidence type="ECO:0000259" key="2">
    <source>
        <dbReference type="Pfam" id="PF07727"/>
    </source>
</evidence>
<feature type="region of interest" description="Disordered" evidence="1">
    <location>
        <begin position="142"/>
        <end position="191"/>
    </location>
</feature>
<feature type="region of interest" description="Disordered" evidence="1">
    <location>
        <begin position="212"/>
        <end position="231"/>
    </location>
</feature>
<dbReference type="Pfam" id="PF07727">
    <property type="entry name" value="RVT_2"/>
    <property type="match status" value="1"/>
</dbReference>
<dbReference type="AlphaFoldDB" id="A0A9Q3Q7B9"/>
<feature type="domain" description="Reverse transcriptase Ty1/copia-type" evidence="2">
    <location>
        <begin position="274"/>
        <end position="426"/>
    </location>
</feature>
<comment type="caution">
    <text evidence="4">The sequence shown here is derived from an EMBL/GenBank/DDBJ whole genome shotgun (WGS) entry which is preliminary data.</text>
</comment>
<name>A0A9Q3Q7B9_9BASI</name>
<dbReference type="InterPro" id="IPR013103">
    <property type="entry name" value="RVT_2"/>
</dbReference>
<evidence type="ECO:0008006" key="6">
    <source>
        <dbReference type="Google" id="ProtNLM"/>
    </source>
</evidence>
<keyword evidence="5" id="KW-1185">Reference proteome</keyword>
<gene>
    <name evidence="4" type="ORF">O181_128051</name>
</gene>
<protein>
    <recommendedName>
        <fullName evidence="6">Reverse transcriptase Ty1/copia-type domain-containing protein</fullName>
    </recommendedName>
</protein>
<dbReference type="InterPro" id="IPR057670">
    <property type="entry name" value="SH3_retrovirus"/>
</dbReference>